<dbReference type="Gene3D" id="2.120.10.30">
    <property type="entry name" value="TolB, C-terminal domain"/>
    <property type="match status" value="1"/>
</dbReference>
<dbReference type="InterPro" id="IPR036737">
    <property type="entry name" value="OmpA-like_sf"/>
</dbReference>
<dbReference type="OrthoDB" id="9809364at2"/>
<reference evidence="7 8" key="1">
    <citation type="submission" date="2014-12" db="EMBL/GenBank/DDBJ databases">
        <title>Genome sequence of Flavobacterium anhuiense RCM74.</title>
        <authorList>
            <person name="Kim J.F."/>
            <person name="Song J.Y."/>
            <person name="Kwak M.-J."/>
            <person name="Lee S.-W."/>
        </authorList>
    </citation>
    <scope>NUCLEOTIDE SEQUENCE [LARGE SCALE GENOMIC DNA]</scope>
    <source>
        <strain evidence="7 8">RCM74</strain>
    </source>
</reference>
<dbReference type="InterPro" id="IPR008969">
    <property type="entry name" value="CarboxyPept-like_regulatory"/>
</dbReference>
<organism evidence="7 8">
    <name type="scientific">Flavobacterium anhuiense</name>
    <dbReference type="NCBI Taxonomy" id="459526"/>
    <lineage>
        <taxon>Bacteria</taxon>
        <taxon>Pseudomonadati</taxon>
        <taxon>Bacteroidota</taxon>
        <taxon>Flavobacteriia</taxon>
        <taxon>Flavobacteriales</taxon>
        <taxon>Flavobacteriaceae</taxon>
        <taxon>Flavobacterium</taxon>
    </lineage>
</organism>
<dbReference type="Gene3D" id="2.60.40.1120">
    <property type="entry name" value="Carboxypeptidase-like, regulatory domain"/>
    <property type="match status" value="1"/>
</dbReference>
<feature type="chain" id="PRO_5019567948" evidence="5">
    <location>
        <begin position="26"/>
        <end position="659"/>
    </location>
</feature>
<evidence type="ECO:0000256" key="4">
    <source>
        <dbReference type="PROSITE-ProRule" id="PRU00473"/>
    </source>
</evidence>
<dbReference type="Pfam" id="PF00691">
    <property type="entry name" value="OmpA"/>
    <property type="match status" value="1"/>
</dbReference>
<keyword evidence="2 4" id="KW-0472">Membrane</keyword>
<dbReference type="InterPro" id="IPR006664">
    <property type="entry name" value="OMP_bac"/>
</dbReference>
<dbReference type="Gene3D" id="3.30.1330.60">
    <property type="entry name" value="OmpA-like domain"/>
    <property type="match status" value="1"/>
</dbReference>
<dbReference type="PRINTS" id="PR01021">
    <property type="entry name" value="OMPADOMAIN"/>
</dbReference>
<evidence type="ECO:0000256" key="5">
    <source>
        <dbReference type="SAM" id="SignalP"/>
    </source>
</evidence>
<dbReference type="Proteomes" id="UP000290433">
    <property type="component" value="Unassembled WGS sequence"/>
</dbReference>
<dbReference type="InterPro" id="IPR011659">
    <property type="entry name" value="WD40"/>
</dbReference>
<evidence type="ECO:0000259" key="6">
    <source>
        <dbReference type="PROSITE" id="PS51123"/>
    </source>
</evidence>
<protein>
    <submittedName>
        <fullName evidence="7">OmpA/MotB domain-containing protein</fullName>
    </submittedName>
</protein>
<dbReference type="InterPro" id="IPR011990">
    <property type="entry name" value="TPR-like_helical_dom_sf"/>
</dbReference>
<sequence length="659" mass="74195">MISKKIKKALVVLSICLSQIAGINAQDKKVEKANEAYNRFAFIKASKLYQKLADKGNSSLEVLTKLGNSYYFNGQYPEAEEAYGNVFNSGQSIDPEFYFRYAQALNNVRKYDEANTVIKKYYTITGKKDLSDNWKEKKLMADIQKQSGRYSIKELSINTPVSDFGTAFYGKDKVIYASAKDTGVFIKRKHSWNEKSFMKLYEVKISTDGGLQDPILLKGDVNTKYHQSSAAVTKDGKYMYFTRNNFNKGKLGADKNGTNYLKIYIAENVKGEWKNIKELPYPINSDGFSSAHPALSPDETQLFFASDRNNTFGNSDLYVVSVKNGTLVGNDVTKLGDEINTPGRETYPYMDSKGVLYFASDGHPGLGGLDIFAAIKDNDGKYHVVNVGNDINTVSDDFAYVIDGDTKKGYFSSNKSGNDDIYGFIETRPITFDFDTRPMIYGTITENGKPVPNFNVQLFNPNNESIGTTATDSEGKYKMYLDPYQNDIVVYKKTFYADKTVNVDPLKPLEKKEISFEITREMEVLVDGEKVIIADGDNLVDKLKLSPIYFDLNGYNIRQSSKKELDKVVALMKDRPGISVKVNSYTDSRGRDEFNMKLSENRAKATVDYIVKAGIKQERISGEGFGETKLLNHCSNGVKCSEKEHEQNRRSEFIISFSK</sequence>
<dbReference type="SUPFAM" id="SSF48452">
    <property type="entry name" value="TPR-like"/>
    <property type="match status" value="1"/>
</dbReference>
<feature type="domain" description="OmpA-like" evidence="6">
    <location>
        <begin position="537"/>
        <end position="659"/>
    </location>
</feature>
<evidence type="ECO:0000256" key="3">
    <source>
        <dbReference type="ARBA" id="ARBA00023237"/>
    </source>
</evidence>
<name>A0A444VVV8_9FLAO</name>
<dbReference type="SUPFAM" id="SSF82171">
    <property type="entry name" value="DPP6 N-terminal domain-like"/>
    <property type="match status" value="1"/>
</dbReference>
<evidence type="ECO:0000313" key="7">
    <source>
        <dbReference type="EMBL" id="RYJ37650.1"/>
    </source>
</evidence>
<dbReference type="InterPro" id="IPR050330">
    <property type="entry name" value="Bact_OuterMem_StrucFunc"/>
</dbReference>
<evidence type="ECO:0000256" key="1">
    <source>
        <dbReference type="ARBA" id="ARBA00004442"/>
    </source>
</evidence>
<gene>
    <name evidence="7" type="ORF">NU08_3424</name>
</gene>
<dbReference type="GO" id="GO:0009279">
    <property type="term" value="C:cell outer membrane"/>
    <property type="evidence" value="ECO:0007669"/>
    <property type="project" value="UniProtKB-SubCell"/>
</dbReference>
<comment type="caution">
    <text evidence="7">The sequence shown here is derived from an EMBL/GenBank/DDBJ whole genome shotgun (WGS) entry which is preliminary data.</text>
</comment>
<accession>A0A444VVV8</accession>
<dbReference type="EMBL" id="JUIV01000014">
    <property type="protein sequence ID" value="RYJ37650.1"/>
    <property type="molecule type" value="Genomic_DNA"/>
</dbReference>
<dbReference type="InterPro" id="IPR011042">
    <property type="entry name" value="6-blade_b-propeller_TolB-like"/>
</dbReference>
<comment type="subcellular location">
    <subcellularLocation>
        <location evidence="1">Cell outer membrane</location>
    </subcellularLocation>
</comment>
<dbReference type="PANTHER" id="PTHR30329">
    <property type="entry name" value="STATOR ELEMENT OF FLAGELLAR MOTOR COMPLEX"/>
    <property type="match status" value="1"/>
</dbReference>
<proteinExistence type="predicted"/>
<dbReference type="SUPFAM" id="SSF103088">
    <property type="entry name" value="OmpA-like"/>
    <property type="match status" value="1"/>
</dbReference>
<dbReference type="AlphaFoldDB" id="A0A444VVV8"/>
<dbReference type="PROSITE" id="PS51123">
    <property type="entry name" value="OMPA_2"/>
    <property type="match status" value="1"/>
</dbReference>
<dbReference type="SUPFAM" id="SSF49464">
    <property type="entry name" value="Carboxypeptidase regulatory domain-like"/>
    <property type="match status" value="1"/>
</dbReference>
<dbReference type="Pfam" id="PF07676">
    <property type="entry name" value="PD40"/>
    <property type="match status" value="3"/>
</dbReference>
<dbReference type="Gene3D" id="1.25.40.10">
    <property type="entry name" value="Tetratricopeptide repeat domain"/>
    <property type="match status" value="1"/>
</dbReference>
<evidence type="ECO:0000313" key="8">
    <source>
        <dbReference type="Proteomes" id="UP000290433"/>
    </source>
</evidence>
<keyword evidence="5" id="KW-0732">Signal</keyword>
<evidence type="ECO:0000256" key="2">
    <source>
        <dbReference type="ARBA" id="ARBA00023136"/>
    </source>
</evidence>
<keyword evidence="3" id="KW-0998">Cell outer membrane</keyword>
<dbReference type="PANTHER" id="PTHR30329:SF21">
    <property type="entry name" value="LIPOPROTEIN YIAD-RELATED"/>
    <property type="match status" value="1"/>
</dbReference>
<dbReference type="RefSeq" id="WP_129748206.1">
    <property type="nucleotide sequence ID" value="NZ_JUIV01000014.1"/>
</dbReference>
<dbReference type="InterPro" id="IPR006665">
    <property type="entry name" value="OmpA-like"/>
</dbReference>
<dbReference type="CDD" id="cd07185">
    <property type="entry name" value="OmpA_C-like"/>
    <property type="match status" value="1"/>
</dbReference>
<feature type="signal peptide" evidence="5">
    <location>
        <begin position="1"/>
        <end position="25"/>
    </location>
</feature>